<dbReference type="InterPro" id="IPR036390">
    <property type="entry name" value="WH_DNA-bd_sf"/>
</dbReference>
<dbReference type="PROSITE" id="PS50949">
    <property type="entry name" value="HTH_GNTR"/>
    <property type="match status" value="1"/>
</dbReference>
<dbReference type="InterPro" id="IPR015422">
    <property type="entry name" value="PyrdxlP-dep_Trfase_small"/>
</dbReference>
<dbReference type="InterPro" id="IPR004839">
    <property type="entry name" value="Aminotransferase_I/II_large"/>
</dbReference>
<reference evidence="7 10" key="2">
    <citation type="submission" date="2020-12" db="EMBL/GenBank/DDBJ databases">
        <title>FDA dAtabase for Regulatory Grade micrObial Sequences (FDA-ARGOS): Supporting development and validation of Infectious Disease Dx tests.</title>
        <authorList>
            <person name="Sproer C."/>
            <person name="Gronow S."/>
            <person name="Severitt S."/>
            <person name="Schroder I."/>
            <person name="Tallon L."/>
            <person name="Sadzewicz L."/>
            <person name="Zhao X."/>
            <person name="Boylan J."/>
            <person name="Ott S."/>
            <person name="Bowen H."/>
            <person name="Vavikolanu K."/>
            <person name="Mehta A."/>
            <person name="Aluvathingal J."/>
            <person name="Nadendla S."/>
            <person name="Lowell S."/>
            <person name="Myers T."/>
            <person name="Yan Y."/>
            <person name="Sichtig H."/>
        </authorList>
    </citation>
    <scope>NUCLEOTIDE SEQUENCE [LARGE SCALE GENOMIC DNA]</scope>
    <source>
        <strain evidence="7 10">FDAARGOS_872</strain>
    </source>
</reference>
<dbReference type="Pfam" id="PF00392">
    <property type="entry name" value="GntR"/>
    <property type="match status" value="1"/>
</dbReference>
<dbReference type="Gene3D" id="3.40.640.10">
    <property type="entry name" value="Type I PLP-dependent aspartate aminotransferase-like (Major domain)"/>
    <property type="match status" value="1"/>
</dbReference>
<keyword evidence="2" id="KW-0663">Pyridoxal phosphate</keyword>
<dbReference type="Proteomes" id="UP000254603">
    <property type="component" value="Unassembled WGS sequence"/>
</dbReference>
<dbReference type="EMBL" id="UGSB01000001">
    <property type="protein sequence ID" value="SUA57546.1"/>
    <property type="molecule type" value="Genomic_DNA"/>
</dbReference>
<evidence type="ECO:0000313" key="7">
    <source>
        <dbReference type="EMBL" id="QPT39785.1"/>
    </source>
</evidence>
<evidence type="ECO:0000313" key="9">
    <source>
        <dbReference type="Proteomes" id="UP000254603"/>
    </source>
</evidence>
<dbReference type="GO" id="GO:0003677">
    <property type="term" value="F:DNA binding"/>
    <property type="evidence" value="ECO:0007669"/>
    <property type="project" value="UniProtKB-KW"/>
</dbReference>
<dbReference type="Pfam" id="PF00155">
    <property type="entry name" value="Aminotran_1_2"/>
    <property type="match status" value="1"/>
</dbReference>
<keyword evidence="7" id="KW-0808">Transferase</keyword>
<accession>A0A378XIW9</accession>
<dbReference type="GO" id="GO:0030170">
    <property type="term" value="F:pyridoxal phosphate binding"/>
    <property type="evidence" value="ECO:0007669"/>
    <property type="project" value="InterPro"/>
</dbReference>
<reference evidence="8 9" key="1">
    <citation type="submission" date="2018-06" db="EMBL/GenBank/DDBJ databases">
        <authorList>
            <consortium name="Pathogen Informatics"/>
            <person name="Doyle S."/>
        </authorList>
    </citation>
    <scope>NUCLEOTIDE SEQUENCE [LARGE SCALE GENOMIC DNA]</scope>
    <source>
        <strain evidence="8 9">NCTC11997</strain>
    </source>
</reference>
<dbReference type="InterPro" id="IPR000524">
    <property type="entry name" value="Tscrpt_reg_HTH_GntR"/>
</dbReference>
<dbReference type="Gene3D" id="1.10.10.10">
    <property type="entry name" value="Winged helix-like DNA-binding domain superfamily/Winged helix DNA-binding domain"/>
    <property type="match status" value="1"/>
</dbReference>
<evidence type="ECO:0000256" key="5">
    <source>
        <dbReference type="ARBA" id="ARBA00023163"/>
    </source>
</evidence>
<dbReference type="AlphaFoldDB" id="A0A378XIW9"/>
<dbReference type="InterPro" id="IPR051446">
    <property type="entry name" value="HTH_trans_reg/aminotransferase"/>
</dbReference>
<keyword evidence="3" id="KW-0805">Transcription regulation</keyword>
<dbReference type="SMART" id="SM00345">
    <property type="entry name" value="HTH_GNTR"/>
    <property type="match status" value="1"/>
</dbReference>
<gene>
    <name evidence="8" type="primary">yjiR</name>
    <name evidence="7" type="ORF">I6G29_11780</name>
    <name evidence="8" type="ORF">NCTC11997_02425</name>
</gene>
<dbReference type="Proteomes" id="UP000594903">
    <property type="component" value="Chromosome"/>
</dbReference>
<dbReference type="InterPro" id="IPR015424">
    <property type="entry name" value="PyrdxlP-dep_Trfase"/>
</dbReference>
<keyword evidence="4" id="KW-0238">DNA-binding</keyword>
<name>A0A378XIW9_9BURK</name>
<keyword evidence="5" id="KW-0804">Transcription</keyword>
<feature type="domain" description="HTH gntR-type" evidence="6">
    <location>
        <begin position="21"/>
        <end position="89"/>
    </location>
</feature>
<protein>
    <submittedName>
        <fullName evidence="7">PLP-dependent aminotransferase family protein</fullName>
    </submittedName>
    <submittedName>
        <fullName evidence="8">Uncharacterized HTH-type transcriptional regulator yjiR</fullName>
    </submittedName>
</protein>
<evidence type="ECO:0000256" key="1">
    <source>
        <dbReference type="ARBA" id="ARBA00005384"/>
    </source>
</evidence>
<evidence type="ECO:0000256" key="4">
    <source>
        <dbReference type="ARBA" id="ARBA00023125"/>
    </source>
</evidence>
<dbReference type="SUPFAM" id="SSF53383">
    <property type="entry name" value="PLP-dependent transferases"/>
    <property type="match status" value="1"/>
</dbReference>
<dbReference type="InterPro" id="IPR036388">
    <property type="entry name" value="WH-like_DNA-bd_sf"/>
</dbReference>
<evidence type="ECO:0000313" key="10">
    <source>
        <dbReference type="Proteomes" id="UP000594903"/>
    </source>
</evidence>
<organism evidence="8 9">
    <name type="scientific">Oligella ureolytica</name>
    <dbReference type="NCBI Taxonomy" id="90244"/>
    <lineage>
        <taxon>Bacteria</taxon>
        <taxon>Pseudomonadati</taxon>
        <taxon>Pseudomonadota</taxon>
        <taxon>Betaproteobacteria</taxon>
        <taxon>Burkholderiales</taxon>
        <taxon>Alcaligenaceae</taxon>
        <taxon>Oligella</taxon>
    </lineage>
</organism>
<dbReference type="Gene3D" id="3.90.1150.10">
    <property type="entry name" value="Aspartate Aminotransferase, domain 1"/>
    <property type="match status" value="1"/>
</dbReference>
<comment type="similarity">
    <text evidence="1">In the C-terminal section; belongs to the class-I pyridoxal-phosphate-dependent aminotransferase family.</text>
</comment>
<proteinExistence type="inferred from homology"/>
<keyword evidence="10" id="KW-1185">Reference proteome</keyword>
<dbReference type="PANTHER" id="PTHR46577:SF1">
    <property type="entry name" value="HTH-TYPE TRANSCRIPTIONAL REGULATORY PROTEIN GABR"/>
    <property type="match status" value="1"/>
</dbReference>
<evidence type="ECO:0000256" key="2">
    <source>
        <dbReference type="ARBA" id="ARBA00022898"/>
    </source>
</evidence>
<evidence type="ECO:0000256" key="3">
    <source>
        <dbReference type="ARBA" id="ARBA00023015"/>
    </source>
</evidence>
<dbReference type="RefSeq" id="WP_018574689.1">
    <property type="nucleotide sequence ID" value="NZ_CP065725.1"/>
</dbReference>
<dbReference type="CDD" id="cd00609">
    <property type="entry name" value="AAT_like"/>
    <property type="match status" value="1"/>
</dbReference>
<dbReference type="GO" id="GO:0008483">
    <property type="term" value="F:transaminase activity"/>
    <property type="evidence" value="ECO:0007669"/>
    <property type="project" value="UniProtKB-KW"/>
</dbReference>
<dbReference type="PANTHER" id="PTHR46577">
    <property type="entry name" value="HTH-TYPE TRANSCRIPTIONAL REGULATORY PROTEIN GABR"/>
    <property type="match status" value="1"/>
</dbReference>
<sequence length="468" mass="51467">MTRKLKKQNTRWIRPLERGGGARYQQIAQQVINAVNNGVLRPGDRLPPQRELANVMGVDLTTVTRAYKELRLAGLLNAYGPSGSYVAHALNHEDQRIDLSMNIPPLFGANGFTGRLRPNLAYMRDQADDVSLMSYHVGAGSTYDREAAASWLAPMFGEMNPSRLLISAGAQSAISAILLAYSRSGDSIAAEKLTYPGFLAACRVLQRRALAVETDDEGMIPDDLARMCKNNKPKMIYLIPTINNPTTTTMSLERRRAIYDVASRYDVAIIEDDPYWLLAGDAPPPIATLAQADHRAPVFYISTLSKCLAPGLRTAYIVLPTMESREPIQDALRAIMLMPNQSTVSMATHLIRNGSAKEILQQLRDELFQRQQIACRLLPDGFQAHPHGLHLWLGLPEHVDHYGLIQTAQQQGLGVASANAFCVDGQAVNALRISLGGAKDQSGLEIALEKLTDIFAGVHTKPQRQIIV</sequence>
<dbReference type="EMBL" id="CP065725">
    <property type="protein sequence ID" value="QPT39785.1"/>
    <property type="molecule type" value="Genomic_DNA"/>
</dbReference>
<keyword evidence="7" id="KW-0032">Aminotransferase</keyword>
<dbReference type="InterPro" id="IPR015421">
    <property type="entry name" value="PyrdxlP-dep_Trfase_major"/>
</dbReference>
<evidence type="ECO:0000259" key="6">
    <source>
        <dbReference type="PROSITE" id="PS50949"/>
    </source>
</evidence>
<dbReference type="SUPFAM" id="SSF46785">
    <property type="entry name" value="Winged helix' DNA-binding domain"/>
    <property type="match status" value="1"/>
</dbReference>
<evidence type="ECO:0000313" key="8">
    <source>
        <dbReference type="EMBL" id="SUA57546.1"/>
    </source>
</evidence>
<dbReference type="CDD" id="cd07377">
    <property type="entry name" value="WHTH_GntR"/>
    <property type="match status" value="1"/>
</dbReference>
<dbReference type="GO" id="GO:0003700">
    <property type="term" value="F:DNA-binding transcription factor activity"/>
    <property type="evidence" value="ECO:0007669"/>
    <property type="project" value="InterPro"/>
</dbReference>